<comment type="caution">
    <text evidence="6">The sequence shown here is derived from an EMBL/GenBank/DDBJ whole genome shotgun (WGS) entry which is preliminary data.</text>
</comment>
<reference evidence="6 7" key="1">
    <citation type="submission" date="2020-05" db="EMBL/GenBank/DDBJ databases">
        <title>Distinct polysaccharide utilization as determinants for interspecies competition between intestinal Prevotella spp.</title>
        <authorList>
            <person name="Galvez E.J.C."/>
            <person name="Iljazovic A."/>
            <person name="Strowig T."/>
        </authorList>
    </citation>
    <scope>NUCLEOTIDE SEQUENCE [LARGE SCALE GENOMIC DNA]</scope>
    <source>
        <strain evidence="6 7">PROD</strain>
    </source>
</reference>
<feature type="domain" description="Peptidase S26" evidence="5">
    <location>
        <begin position="6"/>
        <end position="116"/>
    </location>
</feature>
<evidence type="ECO:0000256" key="4">
    <source>
        <dbReference type="SAM" id="SignalP"/>
    </source>
</evidence>
<dbReference type="SUPFAM" id="SSF51306">
    <property type="entry name" value="LexA/Signal peptidase"/>
    <property type="match status" value="1"/>
</dbReference>
<keyword evidence="3" id="KW-0645">Protease</keyword>
<accession>A0ABX2AT39</accession>
<gene>
    <name evidence="6" type="primary">lepB</name>
    <name evidence="6" type="ORF">HPS55_06160</name>
</gene>
<dbReference type="CDD" id="cd06530">
    <property type="entry name" value="S26_SPase_I"/>
    <property type="match status" value="1"/>
</dbReference>
<evidence type="ECO:0000313" key="7">
    <source>
        <dbReference type="Proteomes" id="UP001193734"/>
    </source>
</evidence>
<comment type="similarity">
    <text evidence="1 3">Belongs to the peptidase S26 family.</text>
</comment>
<feature type="chain" id="PRO_5046718321" description="Signal peptidase I" evidence="4">
    <location>
        <begin position="26"/>
        <end position="177"/>
    </location>
</feature>
<dbReference type="GeneID" id="82157345"/>
<dbReference type="GO" id="GO:0009003">
    <property type="term" value="F:signal peptidase activity"/>
    <property type="evidence" value="ECO:0007669"/>
    <property type="project" value="UniProtKB-EC"/>
</dbReference>
<protein>
    <recommendedName>
        <fullName evidence="2 3">Signal peptidase I</fullName>
        <ecNumber evidence="3">3.4.21.89</ecNumber>
    </recommendedName>
</protein>
<evidence type="ECO:0000259" key="5">
    <source>
        <dbReference type="Pfam" id="PF10502"/>
    </source>
</evidence>
<keyword evidence="3 6" id="KW-0378">Hydrolase</keyword>
<proteinExistence type="inferred from homology"/>
<dbReference type="EC" id="3.4.21.89" evidence="3"/>
<organism evidence="6 7">
    <name type="scientific">Xylanibacter rodentium</name>
    <dbReference type="NCBI Taxonomy" id="2736289"/>
    <lineage>
        <taxon>Bacteria</taxon>
        <taxon>Pseudomonadati</taxon>
        <taxon>Bacteroidota</taxon>
        <taxon>Bacteroidia</taxon>
        <taxon>Bacteroidales</taxon>
        <taxon>Prevotellaceae</taxon>
        <taxon>Xylanibacter</taxon>
    </lineage>
</organism>
<name>A0ABX2AT39_9BACT</name>
<dbReference type="InterPro" id="IPR000223">
    <property type="entry name" value="Pept_S26A_signal_pept_1"/>
</dbReference>
<dbReference type="RefSeq" id="WP_172174705.1">
    <property type="nucleotide sequence ID" value="NZ_CASGIA010000005.1"/>
</dbReference>
<evidence type="ECO:0000256" key="3">
    <source>
        <dbReference type="RuleBase" id="RU362042"/>
    </source>
</evidence>
<keyword evidence="4" id="KW-0732">Signal</keyword>
<evidence type="ECO:0000256" key="1">
    <source>
        <dbReference type="ARBA" id="ARBA00009370"/>
    </source>
</evidence>
<sequence>MKASVKFILALTVAALLMLAFRALAFTLYVVNGDGLAPELQGGDRVLVNRWSYGLRTGSRDGLFRYGRICRSDVERGDIVAFDSPVDSVGGVFVCRCGALPGDTIRVNGDLILVPGLSTCADENYYWMESIGSGNAIDSRFFGLVPESSIIGRVCMVVYGHDDTKPFYTGYRKGRMM</sequence>
<dbReference type="Proteomes" id="UP001193734">
    <property type="component" value="Unassembled WGS sequence"/>
</dbReference>
<evidence type="ECO:0000256" key="2">
    <source>
        <dbReference type="ARBA" id="ARBA00019232"/>
    </source>
</evidence>
<comment type="catalytic activity">
    <reaction evidence="3">
        <text>Cleavage of hydrophobic, N-terminal signal or leader sequences from secreted and periplasmic proteins.</text>
        <dbReference type="EC" id="3.4.21.89"/>
    </reaction>
</comment>
<dbReference type="NCBIfam" id="TIGR02227">
    <property type="entry name" value="sigpep_I_bact"/>
    <property type="match status" value="1"/>
</dbReference>
<dbReference type="PANTHER" id="PTHR43390:SF1">
    <property type="entry name" value="CHLOROPLAST PROCESSING PEPTIDASE"/>
    <property type="match status" value="1"/>
</dbReference>
<dbReference type="InterPro" id="IPR019533">
    <property type="entry name" value="Peptidase_S26"/>
</dbReference>
<evidence type="ECO:0000313" key="6">
    <source>
        <dbReference type="EMBL" id="NPE13912.1"/>
    </source>
</evidence>
<dbReference type="PANTHER" id="PTHR43390">
    <property type="entry name" value="SIGNAL PEPTIDASE I"/>
    <property type="match status" value="1"/>
</dbReference>
<dbReference type="Pfam" id="PF10502">
    <property type="entry name" value="Peptidase_S26"/>
    <property type="match status" value="1"/>
</dbReference>
<dbReference type="Gene3D" id="2.10.109.10">
    <property type="entry name" value="Umud Fragment, subunit A"/>
    <property type="match status" value="1"/>
</dbReference>
<dbReference type="InterPro" id="IPR036286">
    <property type="entry name" value="LexA/Signal_pep-like_sf"/>
</dbReference>
<keyword evidence="7" id="KW-1185">Reference proteome</keyword>
<dbReference type="EMBL" id="JABKKE010000008">
    <property type="protein sequence ID" value="NPE13912.1"/>
    <property type="molecule type" value="Genomic_DNA"/>
</dbReference>
<comment type="subcellular location">
    <subcellularLocation>
        <location evidence="3">Membrane</location>
        <topology evidence="3">Single-pass type II membrane protein</topology>
    </subcellularLocation>
</comment>
<feature type="signal peptide" evidence="4">
    <location>
        <begin position="1"/>
        <end position="25"/>
    </location>
</feature>